<dbReference type="RefSeq" id="WP_124195989.1">
    <property type="nucleotide sequence ID" value="NZ_REGA01000010.1"/>
</dbReference>
<reference evidence="5 6" key="1">
    <citation type="submission" date="2018-10" db="EMBL/GenBank/DDBJ databases">
        <title>Natrarchaeobius chitinivorans gen. nov., sp. nov., and Natrarchaeobius haloalkaliphilus sp. nov., alkaliphilic, chitin-utilizing haloarchaea from hypersaline alkaline lakes.</title>
        <authorList>
            <person name="Sorokin D.Y."/>
            <person name="Elcheninov A.G."/>
            <person name="Kostrikina N.A."/>
            <person name="Bale N.J."/>
            <person name="Sinninghe Damste J.S."/>
            <person name="Khijniak T.V."/>
            <person name="Kublanov I.V."/>
            <person name="Toshchakov S.V."/>
        </authorList>
    </citation>
    <scope>NUCLEOTIDE SEQUENCE [LARGE SCALE GENOMIC DNA]</scope>
    <source>
        <strain evidence="5 6">AArcht4T</strain>
    </source>
</reference>
<dbReference type="PANTHER" id="PTHR35005:SF1">
    <property type="entry name" value="2-AMINO-5-FORMYLAMINO-6-RIBOSYLAMINOPYRIMIDIN-4(3H)-ONE 5'-MONOPHOSPHATE DEFORMYLASE"/>
    <property type="match status" value="1"/>
</dbReference>
<evidence type="ECO:0000256" key="3">
    <source>
        <dbReference type="ARBA" id="ARBA00022801"/>
    </source>
</evidence>
<dbReference type="GO" id="GO:0009231">
    <property type="term" value="P:riboflavin biosynthetic process"/>
    <property type="evidence" value="ECO:0007669"/>
    <property type="project" value="TreeGrafter"/>
</dbReference>
<dbReference type="AlphaFoldDB" id="A0A3N6P746"/>
<dbReference type="Proteomes" id="UP000282323">
    <property type="component" value="Unassembled WGS sequence"/>
</dbReference>
<keyword evidence="6" id="KW-1185">Reference proteome</keyword>
<evidence type="ECO:0000313" key="6">
    <source>
        <dbReference type="Proteomes" id="UP000282323"/>
    </source>
</evidence>
<evidence type="ECO:0000256" key="1">
    <source>
        <dbReference type="ARBA" id="ARBA00001947"/>
    </source>
</evidence>
<proteinExistence type="predicted"/>
<dbReference type="GO" id="GO:0016811">
    <property type="term" value="F:hydrolase activity, acting on carbon-nitrogen (but not peptide) bonds, in linear amides"/>
    <property type="evidence" value="ECO:0007669"/>
    <property type="project" value="TreeGrafter"/>
</dbReference>
<dbReference type="SUPFAM" id="SSF102215">
    <property type="entry name" value="Creatininase"/>
    <property type="match status" value="1"/>
</dbReference>
<protein>
    <submittedName>
        <fullName evidence="5">Creatininase family protein</fullName>
    </submittedName>
</protein>
<gene>
    <name evidence="5" type="ORF">EA473_12725</name>
</gene>
<dbReference type="InterPro" id="IPR024087">
    <property type="entry name" value="Creatininase-like_sf"/>
</dbReference>
<evidence type="ECO:0000256" key="4">
    <source>
        <dbReference type="ARBA" id="ARBA00022833"/>
    </source>
</evidence>
<dbReference type="GO" id="GO:0046872">
    <property type="term" value="F:metal ion binding"/>
    <property type="evidence" value="ECO:0007669"/>
    <property type="project" value="UniProtKB-KW"/>
</dbReference>
<comment type="cofactor">
    <cofactor evidence="1">
        <name>Zn(2+)</name>
        <dbReference type="ChEBI" id="CHEBI:29105"/>
    </cofactor>
</comment>
<name>A0A3N6P746_NATCH</name>
<keyword evidence="4" id="KW-0862">Zinc</keyword>
<organism evidence="5 6">
    <name type="scientific">Natrarchaeobius chitinivorans</name>
    <dbReference type="NCBI Taxonomy" id="1679083"/>
    <lineage>
        <taxon>Archaea</taxon>
        <taxon>Methanobacteriati</taxon>
        <taxon>Methanobacteriota</taxon>
        <taxon>Stenosarchaea group</taxon>
        <taxon>Halobacteria</taxon>
        <taxon>Halobacteriales</taxon>
        <taxon>Natrialbaceae</taxon>
        <taxon>Natrarchaeobius</taxon>
    </lineage>
</organism>
<dbReference type="InterPro" id="IPR003785">
    <property type="entry name" value="Creatininase/forma_Hydrolase"/>
</dbReference>
<dbReference type="Pfam" id="PF02633">
    <property type="entry name" value="Creatininase"/>
    <property type="match status" value="1"/>
</dbReference>
<evidence type="ECO:0000256" key="2">
    <source>
        <dbReference type="ARBA" id="ARBA00022723"/>
    </source>
</evidence>
<dbReference type="EMBL" id="REGA01000010">
    <property type="protein sequence ID" value="RQG94229.1"/>
    <property type="molecule type" value="Genomic_DNA"/>
</dbReference>
<accession>A0A3N6P746</accession>
<evidence type="ECO:0000313" key="5">
    <source>
        <dbReference type="EMBL" id="RQG94229.1"/>
    </source>
</evidence>
<keyword evidence="2" id="KW-0479">Metal-binding</keyword>
<comment type="caution">
    <text evidence="5">The sequence shown here is derived from an EMBL/GenBank/DDBJ whole genome shotgun (WGS) entry which is preliminary data.</text>
</comment>
<sequence length="267" mass="28696">MVHESLGSGTAEWAGKTYSEIADVGERDGSILVVPVGSVEQHGHHLPVATDTILVDAVADLGVDRLDDDVPILRTPPVWSGFSPHHMAFGGTVTLEFDVMMDVLENVAESALDNGFDALVLINGHGGNGPLISGAVSTIGQDHPDVEVLGLTYFELAAEFIDDIRDSDVGGMSHGGEFETSLMMALRPDLVDEDAIDAPPLEEPYDHGTKDLLEVGPLAVYRGFEEYSHTGAIGEPELATAEKGERIYDLLGEELEELLEDVHEQNR</sequence>
<dbReference type="PANTHER" id="PTHR35005">
    <property type="entry name" value="3-DEHYDRO-SCYLLO-INOSOSE HYDROLASE"/>
    <property type="match status" value="1"/>
</dbReference>
<keyword evidence="3" id="KW-0378">Hydrolase</keyword>
<dbReference type="Gene3D" id="3.40.50.10310">
    <property type="entry name" value="Creatininase"/>
    <property type="match status" value="1"/>
</dbReference>
<dbReference type="OrthoDB" id="46121at2157"/>